<sequence>MRAPALVVVLLLALSPACEAAPVDGPERVGFVEEFDGLDPQRWTRGDHRLGLGRVDPANVRVASGRLDLLVREGSLDGAEVATTGVLPAAGVATARLRVADAPGSLTGFFLYAPPDLAHEIDIEIPGDPRGRVLFTLHHEGRTTHTTEHDLGFDPTADFHDYAITRGPGRVAFSVDERVLVSWADGVPGEELPLYVNTWFPAWLGGSAPGAERATSVERVSFAPS</sequence>
<dbReference type="InterPro" id="IPR000757">
    <property type="entry name" value="Beta-glucanase-like"/>
</dbReference>
<dbReference type="Gene3D" id="2.60.120.200">
    <property type="match status" value="1"/>
</dbReference>
<dbReference type="Pfam" id="PF00722">
    <property type="entry name" value="Glyco_hydro_16"/>
    <property type="match status" value="1"/>
</dbReference>
<name>A0A2U1FQV1_9PSEU</name>
<dbReference type="Proteomes" id="UP000245639">
    <property type="component" value="Unassembled WGS sequence"/>
</dbReference>
<dbReference type="GO" id="GO:0004553">
    <property type="term" value="F:hydrolase activity, hydrolyzing O-glycosyl compounds"/>
    <property type="evidence" value="ECO:0007669"/>
    <property type="project" value="InterPro"/>
</dbReference>
<feature type="signal peptide" evidence="1">
    <location>
        <begin position="1"/>
        <end position="20"/>
    </location>
</feature>
<dbReference type="RefSeq" id="WP_116706401.1">
    <property type="nucleotide sequence ID" value="NZ_QEKW01000001.1"/>
</dbReference>
<organism evidence="3 4">
    <name type="scientific">Actinomycetospora cinnamomea</name>
    <dbReference type="NCBI Taxonomy" id="663609"/>
    <lineage>
        <taxon>Bacteria</taxon>
        <taxon>Bacillati</taxon>
        <taxon>Actinomycetota</taxon>
        <taxon>Actinomycetes</taxon>
        <taxon>Pseudonocardiales</taxon>
        <taxon>Pseudonocardiaceae</taxon>
        <taxon>Actinomycetospora</taxon>
    </lineage>
</organism>
<evidence type="ECO:0000313" key="4">
    <source>
        <dbReference type="Proteomes" id="UP000245639"/>
    </source>
</evidence>
<evidence type="ECO:0000259" key="2">
    <source>
        <dbReference type="PROSITE" id="PS51762"/>
    </source>
</evidence>
<reference evidence="3 4" key="1">
    <citation type="submission" date="2018-04" db="EMBL/GenBank/DDBJ databases">
        <title>Genomic Encyclopedia of Type Strains, Phase IV (KMG-IV): sequencing the most valuable type-strain genomes for metagenomic binning, comparative biology and taxonomic classification.</title>
        <authorList>
            <person name="Goeker M."/>
        </authorList>
    </citation>
    <scope>NUCLEOTIDE SEQUENCE [LARGE SCALE GENOMIC DNA]</scope>
    <source>
        <strain evidence="3 4">DSM 45771</strain>
    </source>
</reference>
<feature type="chain" id="PRO_5015606422" evidence="1">
    <location>
        <begin position="21"/>
        <end position="225"/>
    </location>
</feature>
<dbReference type="SUPFAM" id="SSF49899">
    <property type="entry name" value="Concanavalin A-like lectins/glucanases"/>
    <property type="match status" value="1"/>
</dbReference>
<dbReference type="CDD" id="cd00413">
    <property type="entry name" value="Glyco_hydrolase_16"/>
    <property type="match status" value="1"/>
</dbReference>
<dbReference type="InterPro" id="IPR013320">
    <property type="entry name" value="ConA-like_dom_sf"/>
</dbReference>
<protein>
    <submittedName>
        <fullName evidence="3">Glycosyl hydrolase family 16</fullName>
    </submittedName>
</protein>
<dbReference type="EMBL" id="QEKW01000001">
    <property type="protein sequence ID" value="PVZ14573.1"/>
    <property type="molecule type" value="Genomic_DNA"/>
</dbReference>
<accession>A0A2U1FQV1</accession>
<dbReference type="PROSITE" id="PS51762">
    <property type="entry name" value="GH16_2"/>
    <property type="match status" value="1"/>
</dbReference>
<feature type="domain" description="GH16" evidence="2">
    <location>
        <begin position="16"/>
        <end position="225"/>
    </location>
</feature>
<dbReference type="OrthoDB" id="9809583at2"/>
<keyword evidence="3" id="KW-0378">Hydrolase</keyword>
<evidence type="ECO:0000313" key="3">
    <source>
        <dbReference type="EMBL" id="PVZ14573.1"/>
    </source>
</evidence>
<dbReference type="GO" id="GO:0005975">
    <property type="term" value="P:carbohydrate metabolic process"/>
    <property type="evidence" value="ECO:0007669"/>
    <property type="project" value="InterPro"/>
</dbReference>
<proteinExistence type="predicted"/>
<gene>
    <name evidence="3" type="ORF">C8D89_101438</name>
</gene>
<keyword evidence="4" id="KW-1185">Reference proteome</keyword>
<dbReference type="AlphaFoldDB" id="A0A2U1FQV1"/>
<evidence type="ECO:0000256" key="1">
    <source>
        <dbReference type="SAM" id="SignalP"/>
    </source>
</evidence>
<keyword evidence="1" id="KW-0732">Signal</keyword>
<comment type="caution">
    <text evidence="3">The sequence shown here is derived from an EMBL/GenBank/DDBJ whole genome shotgun (WGS) entry which is preliminary data.</text>
</comment>